<protein>
    <submittedName>
        <fullName evidence="1">Uncharacterized protein</fullName>
    </submittedName>
</protein>
<dbReference type="Proteomes" id="UP000224080">
    <property type="component" value="Unassembled WGS sequence"/>
</dbReference>
<proteinExistence type="predicted"/>
<dbReference type="AlphaFoldDB" id="A0A2B7XLJ9"/>
<keyword evidence="2" id="KW-1185">Reference proteome</keyword>
<evidence type="ECO:0000313" key="2">
    <source>
        <dbReference type="Proteomes" id="UP000224080"/>
    </source>
</evidence>
<evidence type="ECO:0000313" key="1">
    <source>
        <dbReference type="EMBL" id="PGH09437.1"/>
    </source>
</evidence>
<dbReference type="EMBL" id="PDNC01000004">
    <property type="protein sequence ID" value="PGH09437.1"/>
    <property type="molecule type" value="Genomic_DNA"/>
</dbReference>
<comment type="caution">
    <text evidence="1">The sequence shown here is derived from an EMBL/GenBank/DDBJ whole genome shotgun (WGS) entry which is preliminary data.</text>
</comment>
<reference evidence="1 2" key="1">
    <citation type="submission" date="2017-10" db="EMBL/GenBank/DDBJ databases">
        <title>Comparative genomics in systemic dimorphic fungi from Ajellomycetaceae.</title>
        <authorList>
            <person name="Munoz J.F."/>
            <person name="Mcewen J.G."/>
            <person name="Clay O.K."/>
            <person name="Cuomo C.A."/>
        </authorList>
    </citation>
    <scope>NUCLEOTIDE SEQUENCE [LARGE SCALE GENOMIC DNA]</scope>
    <source>
        <strain evidence="1 2">UAMH130</strain>
    </source>
</reference>
<name>A0A2B7XLJ9_9EURO</name>
<dbReference type="OrthoDB" id="4277097at2759"/>
<organism evidence="1 2">
    <name type="scientific">Blastomyces parvus</name>
    <dbReference type="NCBI Taxonomy" id="2060905"/>
    <lineage>
        <taxon>Eukaryota</taxon>
        <taxon>Fungi</taxon>
        <taxon>Dikarya</taxon>
        <taxon>Ascomycota</taxon>
        <taxon>Pezizomycotina</taxon>
        <taxon>Eurotiomycetes</taxon>
        <taxon>Eurotiomycetidae</taxon>
        <taxon>Onygenales</taxon>
        <taxon>Ajellomycetaceae</taxon>
        <taxon>Blastomyces</taxon>
    </lineage>
</organism>
<sequence>MGEGGLYYPRHDTVINEVGEWTFLDPFSGNAAIGYARLNVEDGQRKMWEAPWTREVLAGRPWVNGLDLGHGVDCLRGSWADEDVVAGAGAGAIIVTLRNWEGKENTVEFVVRNLPKANWGVYERGCLVEEREVGDGGSIDIKSAAFGSGEGADIVPMRKPARRSS</sequence>
<accession>A0A2B7XLJ9</accession>
<dbReference type="STRING" id="2060905.A0A2B7XLJ9"/>
<gene>
    <name evidence="1" type="ORF">GX51_00542</name>
</gene>